<feature type="compositionally biased region" description="Polar residues" evidence="17">
    <location>
        <begin position="1290"/>
        <end position="1302"/>
    </location>
</feature>
<evidence type="ECO:0000256" key="4">
    <source>
        <dbReference type="ARBA" id="ARBA00009351"/>
    </source>
</evidence>
<feature type="region of interest" description="Disordered" evidence="17">
    <location>
        <begin position="145"/>
        <end position="225"/>
    </location>
</feature>
<proteinExistence type="inferred from homology"/>
<feature type="compositionally biased region" description="Low complexity" evidence="17">
    <location>
        <begin position="20"/>
        <end position="68"/>
    </location>
</feature>
<dbReference type="GO" id="GO:0006897">
    <property type="term" value="P:endocytosis"/>
    <property type="evidence" value="ECO:0007669"/>
    <property type="project" value="UniProtKB-KW"/>
</dbReference>
<feature type="compositionally biased region" description="Polar residues" evidence="17">
    <location>
        <begin position="186"/>
        <end position="225"/>
    </location>
</feature>
<keyword evidence="14" id="KW-0472">Membrane</keyword>
<dbReference type="Pfam" id="PF12763">
    <property type="entry name" value="EH"/>
    <property type="match status" value="2"/>
</dbReference>
<feature type="compositionally biased region" description="Polar residues" evidence="17">
    <location>
        <begin position="1064"/>
        <end position="1088"/>
    </location>
</feature>
<dbReference type="PROSITE" id="PS50031">
    <property type="entry name" value="EH"/>
    <property type="match status" value="2"/>
</dbReference>
<feature type="compositionally biased region" description="Acidic residues" evidence="17">
    <location>
        <begin position="1227"/>
        <end position="1238"/>
    </location>
</feature>
<dbReference type="Gene3D" id="1.10.238.10">
    <property type="entry name" value="EF-hand"/>
    <property type="match status" value="2"/>
</dbReference>
<feature type="compositionally biased region" description="Pro residues" evidence="17">
    <location>
        <begin position="1335"/>
        <end position="1344"/>
    </location>
</feature>
<dbReference type="GO" id="GO:0030479">
    <property type="term" value="C:actin cortical patch"/>
    <property type="evidence" value="ECO:0007669"/>
    <property type="project" value="UniProtKB-SubCell"/>
</dbReference>
<dbReference type="InterPro" id="IPR000261">
    <property type="entry name" value="EH_dom"/>
</dbReference>
<sequence>MFNPYDMQSNSGSQATGYYQQMPSQQRQPQQQQQLSPFNQQQNVGFNGVQQNLNSFPNQSQSMPQQMSGFNGSNALLNSGPMGQTKGNYYEQNTGIPSGTAFNSKTNPISSQTGFASSNNFQAQSQPLQAQGTGFYNIPFQQPQVQLGGQPQQQQQQQQQQQYGQAGMQPQIQQQYQQTGMQAQPLTQQRTGPLSHPQQLQHQMTGSQIPQLQQQRTGPQSQFLQPQSTGYRQMQALLPQQTGFYVQSQQQTPLEPLRPNATGFVNSFANNGINNEVKIPARRLSFITANDQAKFERLFRSRVPKGSNTISGNDCKAILMKSGLQPSQLARIWALCDTSKAGELLFPEFALAMHLVNNVLQGDSIPFELQTKIKNEVAGFIDAINLSIASGSQTDLAQTRTPFDQYLSINATGLQPQLTASMPQTSFGFPPQSQITGGPILNPQMTGSFPQTTFGLPVQTTGGMQLNQQMTGGRLQPQNTGFMPQTSFNAPIQAQATGNGMLQSQVTGGFAPNGFNQNYNSIVPQTTGGFNNVPTSQGNVDYNQQVNLTGGAVTSQQTSIPLPQQLTGGAIPNLTSQSTGNIPIQQPSITGLAAPNAMSQLGNVQPYGGLSSTLPSQSTGNLASLQSQPTGYLPPSGFNPTMPLTAQKTGFGNNEIYSQNNFGSDFTAQNADSITPEEKSLFYKIFETYDTNNKGLLDSSSAVEIFRKSGLNRSDLEHIWNLCDVNNSGQLNKQEFALGMHLVYRKLNGFQLPNRLPLSLIPSSTKIIDNVKNQLKNVPNKENKQKTKIDALSYKNNDDEALPSFRNRRKVFNNTATSSQKTTRPETDEKREKIAALRKAIEEKRSMLDSLRTQESTTSEQDELRRVETLKSELKSLPQFPNVENDAVPIELKNRFDDVISKLPRIFSRIAEVDKEITNAKVRLFKLKNPSSLSGTGINGEITEEDRKKAKSKAILKARMDALTGRQTEPMKSLEEEERKYNLEIKRIQDESSKNEHIIDDIRNSISEISSSLRSSMNGGVFGGNPADFGKWEFGVGLLPEVRDFIETLNSNKEAISRNAISHSQYPSAGSQSGASVSHVHSTETQKPSAVAGVSDAEDDEEERQLREELAKLKLKKKTEKEKRLAELRRQVEEAKADSDEDKSDFVPVAKPAGYSSAPVFGQASNPSDTYSSTNQVVQHASNAPENSMSSAPTGDRNPFFKQKDPSSSSFDLKAAETQRRLQRGLDDDDDGWSDDESQTAKAKGQTGGQHAYAKRESNTDIQPIDARNANTPGVVPIAAPLPSLRETVDSNAGPSSVNNQAVPIAPPLPQAGTTSAPPVPIAPPLPQAGTTSAPPVPIAPPLPQINSGTGFSMPPPPPPLPGQSITPHQNMLSANMDNGHDSDDVLSIPESVSSADEDNSQPSGIPPPPPLP</sequence>
<keyword evidence="15" id="KW-0009">Actin-binding</keyword>
<feature type="compositionally biased region" description="Basic and acidic residues" evidence="17">
    <location>
        <begin position="1214"/>
        <end position="1226"/>
    </location>
</feature>
<reference evidence="20 21" key="1">
    <citation type="submission" date="2020-06" db="EMBL/GenBank/DDBJ databases">
        <title>The yeast mating-type switching endonuclease HO is a domesticated member of an unorthodox homing genetic element family.</title>
        <authorList>
            <person name="Coughlan A.Y."/>
            <person name="Lombardi L."/>
            <person name="Braun-Galleani S."/>
            <person name="Martos A.R."/>
            <person name="Galeote V."/>
            <person name="Bigey F."/>
            <person name="Dequin S."/>
            <person name="Byrne K.P."/>
            <person name="Wolfe K.H."/>
        </authorList>
    </citation>
    <scope>NUCLEOTIDE SEQUENCE [LARGE SCALE GENOMIC DNA]</scope>
    <source>
        <strain evidence="20 21">CBS2947</strain>
    </source>
</reference>
<keyword evidence="7" id="KW-1003">Cell membrane</keyword>
<dbReference type="GO" id="GO:0010008">
    <property type="term" value="C:endosome membrane"/>
    <property type="evidence" value="ECO:0007669"/>
    <property type="project" value="UniProtKB-SubCell"/>
</dbReference>
<evidence type="ECO:0000256" key="14">
    <source>
        <dbReference type="ARBA" id="ARBA00023136"/>
    </source>
</evidence>
<dbReference type="PANTHER" id="PTHR11216">
    <property type="entry name" value="EH DOMAIN"/>
    <property type="match status" value="1"/>
</dbReference>
<evidence type="ECO:0000256" key="11">
    <source>
        <dbReference type="ARBA" id="ARBA00022753"/>
    </source>
</evidence>
<evidence type="ECO:0000256" key="8">
    <source>
        <dbReference type="ARBA" id="ARBA00022490"/>
    </source>
</evidence>
<keyword evidence="10" id="KW-0677">Repeat</keyword>
<feature type="region of interest" description="Disordered" evidence="17">
    <location>
        <begin position="1131"/>
        <end position="1274"/>
    </location>
</feature>
<evidence type="ECO:0000256" key="6">
    <source>
        <dbReference type="ARBA" id="ARBA00020728"/>
    </source>
</evidence>
<keyword evidence="12" id="KW-0106">Calcium</keyword>
<feature type="domain" description="EH" evidence="18">
    <location>
        <begin position="291"/>
        <end position="369"/>
    </location>
</feature>
<dbReference type="PANTHER" id="PTHR11216:SF173">
    <property type="entry name" value="ACTIN CYTOSKELETON-REGULATORY COMPLEX PROTEIN PAN1"/>
    <property type="match status" value="1"/>
</dbReference>
<dbReference type="FunFam" id="1.10.238.10:FF:000349">
    <property type="entry name" value="Actin cytoskeleton-regulatory complex protein PAN1"/>
    <property type="match status" value="1"/>
</dbReference>
<dbReference type="PROSITE" id="PS00018">
    <property type="entry name" value="EF_HAND_1"/>
    <property type="match status" value="1"/>
</dbReference>
<name>A0A7H9HWD7_9SACH</name>
<evidence type="ECO:0000256" key="15">
    <source>
        <dbReference type="ARBA" id="ARBA00023203"/>
    </source>
</evidence>
<feature type="region of interest" description="Disordered" evidence="17">
    <location>
        <begin position="1064"/>
        <end position="1105"/>
    </location>
</feature>
<accession>A0A7H9HWD7</accession>
<evidence type="ECO:0000313" key="20">
    <source>
        <dbReference type="EMBL" id="QLQ81623.1"/>
    </source>
</evidence>
<dbReference type="Proteomes" id="UP000510647">
    <property type="component" value="Chromosome 6"/>
</dbReference>
<feature type="compositionally biased region" description="Polar residues" evidence="17">
    <location>
        <begin position="1163"/>
        <end position="1193"/>
    </location>
</feature>
<feature type="domain" description="EH" evidence="18">
    <location>
        <begin position="678"/>
        <end position="767"/>
    </location>
</feature>
<feature type="compositionally biased region" description="Pro residues" evidence="17">
    <location>
        <begin position="1318"/>
        <end position="1327"/>
    </location>
</feature>
<evidence type="ECO:0000256" key="13">
    <source>
        <dbReference type="ARBA" id="ARBA00023054"/>
    </source>
</evidence>
<dbReference type="PROSITE" id="PS50222">
    <property type="entry name" value="EF_HAND_2"/>
    <property type="match status" value="1"/>
</dbReference>
<feature type="compositionally biased region" description="Polar residues" evidence="17">
    <location>
        <begin position="69"/>
        <end position="94"/>
    </location>
</feature>
<dbReference type="EMBL" id="CP059272">
    <property type="protein sequence ID" value="QLQ81623.1"/>
    <property type="molecule type" value="Genomic_DNA"/>
</dbReference>
<evidence type="ECO:0000313" key="21">
    <source>
        <dbReference type="Proteomes" id="UP000510647"/>
    </source>
</evidence>
<dbReference type="CDD" id="cd00052">
    <property type="entry name" value="EH"/>
    <property type="match status" value="2"/>
</dbReference>
<feature type="compositionally biased region" description="Polar residues" evidence="17">
    <location>
        <begin position="1364"/>
        <end position="1377"/>
    </location>
</feature>
<dbReference type="GO" id="GO:0005509">
    <property type="term" value="F:calcium ion binding"/>
    <property type="evidence" value="ECO:0007669"/>
    <property type="project" value="InterPro"/>
</dbReference>
<evidence type="ECO:0000256" key="5">
    <source>
        <dbReference type="ARBA" id="ARBA00015110"/>
    </source>
</evidence>
<evidence type="ECO:0000256" key="7">
    <source>
        <dbReference type="ARBA" id="ARBA00022475"/>
    </source>
</evidence>
<feature type="domain" description="EF-hand" evidence="19">
    <location>
        <begin position="711"/>
        <end position="746"/>
    </location>
</feature>
<evidence type="ECO:0000256" key="12">
    <source>
        <dbReference type="ARBA" id="ARBA00022837"/>
    </source>
</evidence>
<protein>
    <recommendedName>
        <fullName evidence="5">Actin cytoskeleton-regulatory complex protein PAN1</fullName>
    </recommendedName>
    <alternativeName>
        <fullName evidence="6">Actin cytoskeleton-regulatory complex protein pan1</fullName>
    </alternativeName>
</protein>
<evidence type="ECO:0000256" key="10">
    <source>
        <dbReference type="ARBA" id="ARBA00022737"/>
    </source>
</evidence>
<dbReference type="GO" id="GO:0003779">
    <property type="term" value="F:actin binding"/>
    <property type="evidence" value="ECO:0007669"/>
    <property type="project" value="UniProtKB-KW"/>
</dbReference>
<comment type="similarity">
    <text evidence="4">Belongs to the PAN1 family.</text>
</comment>
<keyword evidence="16" id="KW-0206">Cytoskeleton</keyword>
<dbReference type="OrthoDB" id="2015333at2759"/>
<dbReference type="GO" id="GO:0016197">
    <property type="term" value="P:endosomal transport"/>
    <property type="evidence" value="ECO:0007669"/>
    <property type="project" value="TreeGrafter"/>
</dbReference>
<dbReference type="GO" id="GO:0005886">
    <property type="term" value="C:plasma membrane"/>
    <property type="evidence" value="ECO:0007669"/>
    <property type="project" value="UniProtKB-SubCell"/>
</dbReference>
<feature type="compositionally biased region" description="Low complexity" evidence="17">
    <location>
        <begin position="145"/>
        <end position="185"/>
    </location>
</feature>
<evidence type="ECO:0000259" key="19">
    <source>
        <dbReference type="PROSITE" id="PS50222"/>
    </source>
</evidence>
<keyword evidence="21" id="KW-1185">Reference proteome</keyword>
<evidence type="ECO:0000256" key="3">
    <source>
        <dbReference type="ARBA" id="ARBA00004413"/>
    </source>
</evidence>
<dbReference type="SMART" id="SM00027">
    <property type="entry name" value="EH"/>
    <property type="match status" value="2"/>
</dbReference>
<dbReference type="SMART" id="SM00054">
    <property type="entry name" value="EFh"/>
    <property type="match status" value="3"/>
</dbReference>
<evidence type="ECO:0000256" key="17">
    <source>
        <dbReference type="SAM" id="MobiDB-lite"/>
    </source>
</evidence>
<evidence type="ECO:0000256" key="16">
    <source>
        <dbReference type="ARBA" id="ARBA00023212"/>
    </source>
</evidence>
<evidence type="ECO:0000256" key="9">
    <source>
        <dbReference type="ARBA" id="ARBA00022583"/>
    </source>
</evidence>
<dbReference type="InterPro" id="IPR011992">
    <property type="entry name" value="EF-hand-dom_pair"/>
</dbReference>
<dbReference type="InterPro" id="IPR013182">
    <property type="entry name" value="DUF1720"/>
</dbReference>
<evidence type="ECO:0000259" key="18">
    <source>
        <dbReference type="PROSITE" id="PS50031"/>
    </source>
</evidence>
<keyword evidence="9" id="KW-0254">Endocytosis</keyword>
<keyword evidence="11" id="KW-0967">Endosome</keyword>
<feature type="region of interest" description="Disordered" evidence="17">
    <location>
        <begin position="1286"/>
        <end position="1413"/>
    </location>
</feature>
<gene>
    <name evidence="20" type="ORF">HG537_0F03840</name>
</gene>
<evidence type="ECO:0000256" key="1">
    <source>
        <dbReference type="ARBA" id="ARBA00004125"/>
    </source>
</evidence>
<dbReference type="InterPro" id="IPR018247">
    <property type="entry name" value="EF_Hand_1_Ca_BS"/>
</dbReference>
<dbReference type="Pfam" id="PF08226">
    <property type="entry name" value="DUF1720"/>
    <property type="match status" value="1"/>
</dbReference>
<keyword evidence="8" id="KW-0963">Cytoplasm</keyword>
<feature type="region of interest" description="Disordered" evidence="17">
    <location>
        <begin position="1"/>
        <end position="94"/>
    </location>
</feature>
<organism evidence="20 21">
    <name type="scientific">Torulaspora globosa</name>
    <dbReference type="NCBI Taxonomy" id="48254"/>
    <lineage>
        <taxon>Eukaryota</taxon>
        <taxon>Fungi</taxon>
        <taxon>Dikarya</taxon>
        <taxon>Ascomycota</taxon>
        <taxon>Saccharomycotina</taxon>
        <taxon>Saccharomycetes</taxon>
        <taxon>Saccharomycetales</taxon>
        <taxon>Saccharomycetaceae</taxon>
        <taxon>Torulaspora</taxon>
    </lineage>
</organism>
<dbReference type="SUPFAM" id="SSF47473">
    <property type="entry name" value="EF-hand"/>
    <property type="match status" value="2"/>
</dbReference>
<evidence type="ECO:0000256" key="2">
    <source>
        <dbReference type="ARBA" id="ARBA00004134"/>
    </source>
</evidence>
<keyword evidence="13" id="KW-0175">Coiled coil</keyword>
<comment type="subcellular location">
    <subcellularLocation>
        <location evidence="3">Cell membrane</location>
        <topology evidence="3">Peripheral membrane protein</topology>
        <orientation evidence="3">Cytoplasmic side</orientation>
    </subcellularLocation>
    <subcellularLocation>
        <location evidence="2">Cytoplasm</location>
        <location evidence="2">Cytoskeleton</location>
        <location evidence="2">Actin patch</location>
    </subcellularLocation>
    <subcellularLocation>
        <location evidence="1">Endosome membrane</location>
        <topology evidence="1">Peripheral membrane protein</topology>
        <orientation evidence="1">Cytoplasmic side</orientation>
    </subcellularLocation>
</comment>
<feature type="compositionally biased region" description="Polar residues" evidence="17">
    <location>
        <begin position="1"/>
        <end position="19"/>
    </location>
</feature>
<dbReference type="InterPro" id="IPR002048">
    <property type="entry name" value="EF_hand_dom"/>
</dbReference>